<gene>
    <name evidence="2" type="ORF">C493_00820</name>
</gene>
<reference evidence="2 3" key="1">
    <citation type="journal article" date="2014" name="PLoS Genet.">
        <title>Phylogenetically driven sequencing of extremely halophilic archaea reveals strategies for static and dynamic osmo-response.</title>
        <authorList>
            <person name="Becker E.A."/>
            <person name="Seitzer P.M."/>
            <person name="Tritt A."/>
            <person name="Larsen D."/>
            <person name="Krusor M."/>
            <person name="Yao A.I."/>
            <person name="Wu D."/>
            <person name="Madern D."/>
            <person name="Eisen J.A."/>
            <person name="Darling A.E."/>
            <person name="Facciotti M.T."/>
        </authorList>
    </citation>
    <scope>NUCLEOTIDE SEQUENCE [LARGE SCALE GENOMIC DNA]</scope>
    <source>
        <strain evidence="2 3">JCM 12255</strain>
    </source>
</reference>
<name>L9XN88_9EURY</name>
<dbReference type="Proteomes" id="UP000011602">
    <property type="component" value="Unassembled WGS sequence"/>
</dbReference>
<organism evidence="2 3">
    <name type="scientific">Natronolimnohabitans innermongolicus JCM 12255</name>
    <dbReference type="NCBI Taxonomy" id="1227499"/>
    <lineage>
        <taxon>Archaea</taxon>
        <taxon>Methanobacteriati</taxon>
        <taxon>Methanobacteriota</taxon>
        <taxon>Stenosarchaea group</taxon>
        <taxon>Halobacteria</taxon>
        <taxon>Halobacteriales</taxon>
        <taxon>Natrialbaceae</taxon>
        <taxon>Natronolimnohabitans</taxon>
    </lineage>
</organism>
<dbReference type="STRING" id="1227499.C493_00820"/>
<evidence type="ECO:0000256" key="1">
    <source>
        <dbReference type="SAM" id="Phobius"/>
    </source>
</evidence>
<sequence>MDAQELFLGMIAYFLAAIVASMDGFLPPIADFVVIATLYALPVFALIAAVWEYAAMRGMPA</sequence>
<accession>L9XN88</accession>
<dbReference type="RefSeq" id="WP_007257478.1">
    <property type="nucleotide sequence ID" value="NZ_AOHZ01000003.1"/>
</dbReference>
<proteinExistence type="predicted"/>
<feature type="transmembrane region" description="Helical" evidence="1">
    <location>
        <begin position="32"/>
        <end position="54"/>
    </location>
</feature>
<comment type="caution">
    <text evidence="2">The sequence shown here is derived from an EMBL/GenBank/DDBJ whole genome shotgun (WGS) entry which is preliminary data.</text>
</comment>
<feature type="transmembrane region" description="Helical" evidence="1">
    <location>
        <begin position="7"/>
        <end position="26"/>
    </location>
</feature>
<keyword evidence="1" id="KW-0812">Transmembrane</keyword>
<protein>
    <submittedName>
        <fullName evidence="2">Uncharacterized protein</fullName>
    </submittedName>
</protein>
<dbReference type="AlphaFoldDB" id="L9XN88"/>
<dbReference type="EMBL" id="AOHZ01000003">
    <property type="protein sequence ID" value="ELY62113.1"/>
    <property type="molecule type" value="Genomic_DNA"/>
</dbReference>
<keyword evidence="1" id="KW-0472">Membrane</keyword>
<evidence type="ECO:0000313" key="3">
    <source>
        <dbReference type="Proteomes" id="UP000011602"/>
    </source>
</evidence>
<keyword evidence="3" id="KW-1185">Reference proteome</keyword>
<evidence type="ECO:0000313" key="2">
    <source>
        <dbReference type="EMBL" id="ELY62113.1"/>
    </source>
</evidence>
<keyword evidence="1" id="KW-1133">Transmembrane helix</keyword>